<organism evidence="1 2">
    <name type="scientific">Lithospermum erythrorhizon</name>
    <name type="common">Purple gromwell</name>
    <name type="synonym">Lithospermum officinale var. erythrorhizon</name>
    <dbReference type="NCBI Taxonomy" id="34254"/>
    <lineage>
        <taxon>Eukaryota</taxon>
        <taxon>Viridiplantae</taxon>
        <taxon>Streptophyta</taxon>
        <taxon>Embryophyta</taxon>
        <taxon>Tracheophyta</taxon>
        <taxon>Spermatophyta</taxon>
        <taxon>Magnoliopsida</taxon>
        <taxon>eudicotyledons</taxon>
        <taxon>Gunneridae</taxon>
        <taxon>Pentapetalae</taxon>
        <taxon>asterids</taxon>
        <taxon>lamiids</taxon>
        <taxon>Boraginales</taxon>
        <taxon>Boraginaceae</taxon>
        <taxon>Boraginoideae</taxon>
        <taxon>Lithospermeae</taxon>
        <taxon>Lithospermum</taxon>
    </lineage>
</organism>
<name>A0AAV3RFD1_LITER</name>
<dbReference type="EMBL" id="BAABME010009061">
    <property type="protein sequence ID" value="GAA0174401.1"/>
    <property type="molecule type" value="Genomic_DNA"/>
</dbReference>
<dbReference type="Proteomes" id="UP001454036">
    <property type="component" value="Unassembled WGS sequence"/>
</dbReference>
<reference evidence="1 2" key="1">
    <citation type="submission" date="2024-01" db="EMBL/GenBank/DDBJ databases">
        <title>The complete chloroplast genome sequence of Lithospermum erythrorhizon: insights into the phylogenetic relationship among Boraginaceae species and the maternal lineages of purple gromwells.</title>
        <authorList>
            <person name="Okada T."/>
            <person name="Watanabe K."/>
        </authorList>
    </citation>
    <scope>NUCLEOTIDE SEQUENCE [LARGE SCALE GENOMIC DNA]</scope>
</reference>
<accession>A0AAV3RFD1</accession>
<dbReference type="AlphaFoldDB" id="A0AAV3RFD1"/>
<keyword evidence="2" id="KW-1185">Reference proteome</keyword>
<gene>
    <name evidence="1" type="ORF">LIER_27798</name>
</gene>
<sequence length="83" mass="9316">MFEGFKLNLKSGVSGGIEKIGKNVCTMITNFALFNDESARDITKFRDIVDLGLMFDILEEEIKLVHEADVNGSVIGFERVILY</sequence>
<evidence type="ECO:0000313" key="1">
    <source>
        <dbReference type="EMBL" id="GAA0174401.1"/>
    </source>
</evidence>
<protein>
    <submittedName>
        <fullName evidence="1">Uncharacterized protein</fullName>
    </submittedName>
</protein>
<proteinExistence type="predicted"/>
<evidence type="ECO:0000313" key="2">
    <source>
        <dbReference type="Proteomes" id="UP001454036"/>
    </source>
</evidence>
<comment type="caution">
    <text evidence="1">The sequence shown here is derived from an EMBL/GenBank/DDBJ whole genome shotgun (WGS) entry which is preliminary data.</text>
</comment>